<feature type="compositionally biased region" description="Basic and acidic residues" evidence="1">
    <location>
        <begin position="28"/>
        <end position="38"/>
    </location>
</feature>
<comment type="caution">
    <text evidence="2">The sequence shown here is derived from an EMBL/GenBank/DDBJ whole genome shotgun (WGS) entry which is preliminary data.</text>
</comment>
<dbReference type="RefSeq" id="WP_119482170.1">
    <property type="nucleotide sequence ID" value="NZ_QXTG01000002.1"/>
</dbReference>
<dbReference type="Proteomes" id="UP000265742">
    <property type="component" value="Unassembled WGS sequence"/>
</dbReference>
<keyword evidence="3" id="KW-1185">Reference proteome</keyword>
<feature type="region of interest" description="Disordered" evidence="1">
    <location>
        <begin position="1"/>
        <end position="38"/>
    </location>
</feature>
<name>A0A3A1TWD4_9MICO</name>
<evidence type="ECO:0000256" key="1">
    <source>
        <dbReference type="SAM" id="MobiDB-lite"/>
    </source>
</evidence>
<dbReference type="AlphaFoldDB" id="A0A3A1TWD4"/>
<feature type="compositionally biased region" description="Basic and acidic residues" evidence="1">
    <location>
        <begin position="1"/>
        <end position="20"/>
    </location>
</feature>
<organism evidence="2 3">
    <name type="scientific">Amnibacterium setariae</name>
    <dbReference type="NCBI Taxonomy" id="2306585"/>
    <lineage>
        <taxon>Bacteria</taxon>
        <taxon>Bacillati</taxon>
        <taxon>Actinomycetota</taxon>
        <taxon>Actinomycetes</taxon>
        <taxon>Micrococcales</taxon>
        <taxon>Microbacteriaceae</taxon>
        <taxon>Amnibacterium</taxon>
    </lineage>
</organism>
<evidence type="ECO:0000313" key="3">
    <source>
        <dbReference type="Proteomes" id="UP000265742"/>
    </source>
</evidence>
<protein>
    <submittedName>
        <fullName evidence="2">Uncharacterized protein</fullName>
    </submittedName>
</protein>
<reference evidence="3" key="1">
    <citation type="submission" date="2018-09" db="EMBL/GenBank/DDBJ databases">
        <authorList>
            <person name="Kim I."/>
        </authorList>
    </citation>
    <scope>NUCLEOTIDE SEQUENCE [LARGE SCALE GENOMIC DNA]</scope>
    <source>
        <strain evidence="3">DD4a</strain>
    </source>
</reference>
<sequence>MARFSDDDFAELRKEREQDASRPLGAARRTDGEQRNADLETWLAAGDNLAEKAIEALDTGDAERALQLARRIAALPVLDGETRTGPTAVDLLLYNEVVAPSFDEGEARGLLDLPLRLLPDLDAAAADELRHVLASMTDFDLPAGVLRRITEVVPPERRLDPPFDGVGEEDLPAAIVSVLRLVLRLRSDED</sequence>
<dbReference type="EMBL" id="QXTG01000002">
    <property type="protein sequence ID" value="RIX27861.1"/>
    <property type="molecule type" value="Genomic_DNA"/>
</dbReference>
<accession>A0A3A1TWD4</accession>
<gene>
    <name evidence="2" type="ORF">D1781_10025</name>
</gene>
<evidence type="ECO:0000313" key="2">
    <source>
        <dbReference type="EMBL" id="RIX27861.1"/>
    </source>
</evidence>
<dbReference type="OrthoDB" id="9885345at2"/>
<proteinExistence type="predicted"/>